<feature type="transmembrane region" description="Helical" evidence="1">
    <location>
        <begin position="6"/>
        <end position="24"/>
    </location>
</feature>
<feature type="domain" description="PrcB C-terminal" evidence="2">
    <location>
        <begin position="68"/>
        <end position="129"/>
    </location>
</feature>
<dbReference type="InterPro" id="IPR025748">
    <property type="entry name" value="PrcB_C_dom"/>
</dbReference>
<keyword evidence="4" id="KW-1185">Reference proteome</keyword>
<dbReference type="STRING" id="1503.CLPU_4c02150"/>
<organism evidence="3 4">
    <name type="scientific">Gottschalkia purinilytica</name>
    <name type="common">Clostridium purinilyticum</name>
    <dbReference type="NCBI Taxonomy" id="1503"/>
    <lineage>
        <taxon>Bacteria</taxon>
        <taxon>Bacillati</taxon>
        <taxon>Bacillota</taxon>
        <taxon>Tissierellia</taxon>
        <taxon>Tissierellales</taxon>
        <taxon>Gottschalkiaceae</taxon>
        <taxon>Gottschalkia</taxon>
    </lineage>
</organism>
<accession>A0A0L0WCG1</accession>
<protein>
    <recommendedName>
        <fullName evidence="2">PrcB C-terminal domain-containing protein</fullName>
    </recommendedName>
</protein>
<dbReference type="EMBL" id="LGSS01000004">
    <property type="protein sequence ID" value="KNF09169.1"/>
    <property type="molecule type" value="Genomic_DNA"/>
</dbReference>
<evidence type="ECO:0000256" key="1">
    <source>
        <dbReference type="SAM" id="Phobius"/>
    </source>
</evidence>
<dbReference type="OrthoDB" id="422698at2"/>
<keyword evidence="1" id="KW-0472">Membrane</keyword>
<sequence>MKKFGILAAILLIIVGLIFIPKIIKNEGDQDVKFKTIETSEAPTKIQELIPRYLGEERALACKVNNEIYVIVTRGEKRTAGYSVKLEKITKVDSNKNFELVAYAKYKDPKHDEMVAQIITYPVVVVKTELEKLPDKIKLEVEYED</sequence>
<dbReference type="AlphaFoldDB" id="A0A0L0WCG1"/>
<evidence type="ECO:0000313" key="3">
    <source>
        <dbReference type="EMBL" id="KNF09169.1"/>
    </source>
</evidence>
<keyword evidence="1" id="KW-1133">Transmembrane helix</keyword>
<dbReference type="Pfam" id="PF14343">
    <property type="entry name" value="PrcB_C"/>
    <property type="match status" value="1"/>
</dbReference>
<comment type="caution">
    <text evidence="3">The sequence shown here is derived from an EMBL/GenBank/DDBJ whole genome shotgun (WGS) entry which is preliminary data.</text>
</comment>
<dbReference type="RefSeq" id="WP_050354738.1">
    <property type="nucleotide sequence ID" value="NZ_LGSS01000004.1"/>
</dbReference>
<proteinExistence type="predicted"/>
<evidence type="ECO:0000259" key="2">
    <source>
        <dbReference type="Pfam" id="PF14343"/>
    </source>
</evidence>
<evidence type="ECO:0000313" key="4">
    <source>
        <dbReference type="Proteomes" id="UP000037267"/>
    </source>
</evidence>
<keyword evidence="1" id="KW-0812">Transmembrane</keyword>
<dbReference type="Proteomes" id="UP000037267">
    <property type="component" value="Unassembled WGS sequence"/>
</dbReference>
<gene>
    <name evidence="3" type="ORF">CLPU_4c02150</name>
</gene>
<reference evidence="4" key="1">
    <citation type="submission" date="2015-07" db="EMBL/GenBank/DDBJ databases">
        <title>Draft genome sequence of the purine-degrading Gottschalkia purinilyticum DSM 1384 (formerly Clostridium purinilyticum).</title>
        <authorList>
            <person name="Poehlein A."/>
            <person name="Schiel-Bengelsdorf B."/>
            <person name="Bengelsdorf F.R."/>
            <person name="Daniel R."/>
            <person name="Duerre P."/>
        </authorList>
    </citation>
    <scope>NUCLEOTIDE SEQUENCE [LARGE SCALE GENOMIC DNA]</scope>
    <source>
        <strain evidence="4">DSM 1384</strain>
    </source>
</reference>
<name>A0A0L0WCG1_GOTPU</name>